<evidence type="ECO:0000256" key="1">
    <source>
        <dbReference type="ARBA" id="ARBA00005725"/>
    </source>
</evidence>
<dbReference type="InterPro" id="IPR036291">
    <property type="entry name" value="NAD(P)-bd_dom_sf"/>
</dbReference>
<dbReference type="PANTHER" id="PTHR47706:SF9">
    <property type="entry name" value="NMRA-LIKE DOMAIN-CONTAINING PROTEIN-RELATED"/>
    <property type="match status" value="1"/>
</dbReference>
<accession>A0A074WMS1</accession>
<dbReference type="GeneID" id="63914631"/>
<proteinExistence type="inferred from homology"/>
<dbReference type="Pfam" id="PF13460">
    <property type="entry name" value="NAD_binding_10"/>
    <property type="match status" value="1"/>
</dbReference>
<dbReference type="PANTHER" id="PTHR47706">
    <property type="entry name" value="NMRA-LIKE FAMILY PROTEIN"/>
    <property type="match status" value="1"/>
</dbReference>
<feature type="domain" description="NAD(P)-binding" evidence="4">
    <location>
        <begin position="7"/>
        <end position="104"/>
    </location>
</feature>
<comment type="similarity">
    <text evidence="1">Belongs to the NmrA-type oxidoreductase family. Isoflavone reductase subfamily.</text>
</comment>
<sequence length="307" mass="33915">MLILIAGITGNIGQHAARHALTLGHQVRGLSRTPDKLDPSIMARCEDFVCSTTYYDIAALDQACAGADAVICAYAGIPELHLDGQLLLLRAAERAGVRRFLAASHNNDWRKIAMGEVPIYDPARMFHVQAALTSTIKPLHILSGTFVDVLFGGEGQGNFTPEVGGVWDSRIDPPQLHIWGSGHEKWCLTTEEDGGKWAAELVTSDNAENGGFVLLCSMELSLMELKDTYERFRGKEVRIIRRGTTRDLEKTVEEKKGAGSHWADWLRYAFVLHCTKGTWALSKDSFEGFHPSVPTSLEAWLEKNPKV</sequence>
<dbReference type="STRING" id="1043003.A0A074WMS1"/>
<dbReference type="RefSeq" id="XP_040880764.1">
    <property type="nucleotide sequence ID" value="XM_041021258.1"/>
</dbReference>
<organism evidence="5 6">
    <name type="scientific">Aureobasidium melanogenum (strain CBS 110374)</name>
    <name type="common">Aureobasidium pullulans var. melanogenum</name>
    <dbReference type="NCBI Taxonomy" id="1043003"/>
    <lineage>
        <taxon>Eukaryota</taxon>
        <taxon>Fungi</taxon>
        <taxon>Dikarya</taxon>
        <taxon>Ascomycota</taxon>
        <taxon>Pezizomycotina</taxon>
        <taxon>Dothideomycetes</taxon>
        <taxon>Dothideomycetidae</taxon>
        <taxon>Dothideales</taxon>
        <taxon>Saccotheciaceae</taxon>
        <taxon>Aureobasidium</taxon>
    </lineage>
</organism>
<gene>
    <name evidence="5" type="ORF">M437DRAFT_46389</name>
</gene>
<evidence type="ECO:0000313" key="6">
    <source>
        <dbReference type="Proteomes" id="UP000030672"/>
    </source>
</evidence>
<dbReference type="AlphaFoldDB" id="A0A074WMS1"/>
<evidence type="ECO:0000256" key="2">
    <source>
        <dbReference type="ARBA" id="ARBA00022857"/>
    </source>
</evidence>
<dbReference type="HOGENOM" id="CLU_079104_0_0_1"/>
<name>A0A074WMS1_AURM1</name>
<evidence type="ECO:0000313" key="5">
    <source>
        <dbReference type="EMBL" id="KEQ63741.1"/>
    </source>
</evidence>
<dbReference type="GO" id="GO:0016491">
    <property type="term" value="F:oxidoreductase activity"/>
    <property type="evidence" value="ECO:0007669"/>
    <property type="project" value="UniProtKB-KW"/>
</dbReference>
<dbReference type="InterPro" id="IPR016040">
    <property type="entry name" value="NAD(P)-bd_dom"/>
</dbReference>
<keyword evidence="6" id="KW-1185">Reference proteome</keyword>
<dbReference type="Gene3D" id="3.40.50.720">
    <property type="entry name" value="NAD(P)-binding Rossmann-like Domain"/>
    <property type="match status" value="1"/>
</dbReference>
<protein>
    <submittedName>
        <fullName evidence="5">NAD(P)-binding protein</fullName>
    </submittedName>
</protein>
<reference evidence="5 6" key="1">
    <citation type="journal article" date="2014" name="BMC Genomics">
        <title>Genome sequencing of four Aureobasidium pullulans varieties: biotechnological potential, stress tolerance, and description of new species.</title>
        <authorList>
            <person name="Gostin Ar C."/>
            <person name="Ohm R.A."/>
            <person name="Kogej T."/>
            <person name="Sonjak S."/>
            <person name="Turk M."/>
            <person name="Zajc J."/>
            <person name="Zalar P."/>
            <person name="Grube M."/>
            <person name="Sun H."/>
            <person name="Han J."/>
            <person name="Sharma A."/>
            <person name="Chiniquy J."/>
            <person name="Ngan C.Y."/>
            <person name="Lipzen A."/>
            <person name="Barry K."/>
            <person name="Grigoriev I.V."/>
            <person name="Gunde-Cimerman N."/>
        </authorList>
    </citation>
    <scope>NUCLEOTIDE SEQUENCE [LARGE SCALE GENOMIC DNA]</scope>
    <source>
        <strain evidence="5 6">CBS 110374</strain>
    </source>
</reference>
<keyword evidence="2" id="KW-0521">NADP</keyword>
<evidence type="ECO:0000259" key="4">
    <source>
        <dbReference type="Pfam" id="PF13460"/>
    </source>
</evidence>
<dbReference type="InterPro" id="IPR051609">
    <property type="entry name" value="NmrA/Isoflavone_reductase-like"/>
</dbReference>
<dbReference type="EMBL" id="KL584830">
    <property type="protein sequence ID" value="KEQ63741.1"/>
    <property type="molecule type" value="Genomic_DNA"/>
</dbReference>
<dbReference type="SUPFAM" id="SSF51735">
    <property type="entry name" value="NAD(P)-binding Rossmann-fold domains"/>
    <property type="match status" value="1"/>
</dbReference>
<keyword evidence="3" id="KW-0560">Oxidoreductase</keyword>
<dbReference type="Proteomes" id="UP000030672">
    <property type="component" value="Unassembled WGS sequence"/>
</dbReference>
<evidence type="ECO:0000256" key="3">
    <source>
        <dbReference type="ARBA" id="ARBA00023002"/>
    </source>
</evidence>